<organism evidence="14 15">
    <name type="scientific">Jatropha curcas</name>
    <name type="common">Barbados nut</name>
    <dbReference type="NCBI Taxonomy" id="180498"/>
    <lineage>
        <taxon>Eukaryota</taxon>
        <taxon>Viridiplantae</taxon>
        <taxon>Streptophyta</taxon>
        <taxon>Embryophyta</taxon>
        <taxon>Tracheophyta</taxon>
        <taxon>Spermatophyta</taxon>
        <taxon>Magnoliopsida</taxon>
        <taxon>eudicotyledons</taxon>
        <taxon>Gunneridae</taxon>
        <taxon>Pentapetalae</taxon>
        <taxon>rosids</taxon>
        <taxon>fabids</taxon>
        <taxon>Malpighiales</taxon>
        <taxon>Euphorbiaceae</taxon>
        <taxon>Crotonoideae</taxon>
        <taxon>Jatropheae</taxon>
        <taxon>Jatropha</taxon>
    </lineage>
</organism>
<keyword evidence="4 8" id="KW-0371">Homeobox</keyword>
<evidence type="ECO:0000256" key="2">
    <source>
        <dbReference type="ARBA" id="ARBA00023015"/>
    </source>
</evidence>
<dbReference type="GO" id="GO:0005634">
    <property type="term" value="C:nucleus"/>
    <property type="evidence" value="ECO:0007669"/>
    <property type="project" value="UniProtKB-SubCell"/>
</dbReference>
<dbReference type="GO" id="GO:0043565">
    <property type="term" value="F:sequence-specific DNA binding"/>
    <property type="evidence" value="ECO:0007669"/>
    <property type="project" value="TreeGrafter"/>
</dbReference>
<evidence type="ECO:0000256" key="3">
    <source>
        <dbReference type="ARBA" id="ARBA00023125"/>
    </source>
</evidence>
<dbReference type="OrthoDB" id="6159439at2759"/>
<sequence>MNSHFHQSQTLSHHPTKASKKRLARDQIQILESNFYPNQKLNADLKLDLAYQLGLPPIQVAIWYQNRRARHKMEAKEHEYENIQEQLRNVLAEKIRLQKEVLMLKCELDKAQEMLVLASNRSTTTLLSGSTSDDRRANSQSSENTTYSWLATCKFPEEELYTCLTFPVNMRQNNHGLLAKSVNPNNDTNSDFKL</sequence>
<reference evidence="14 15" key="1">
    <citation type="journal article" date="2014" name="PLoS ONE">
        <title>Global Analysis of Gene Expression Profiles in Physic Nut (Jatropha curcas L.) Seedlings Exposed to Salt Stress.</title>
        <authorList>
            <person name="Zhang L."/>
            <person name="Zhang C."/>
            <person name="Wu P."/>
            <person name="Chen Y."/>
            <person name="Li M."/>
            <person name="Jiang H."/>
            <person name="Wu G."/>
        </authorList>
    </citation>
    <scope>NUCLEOTIDE SEQUENCE [LARGE SCALE GENOMIC DNA]</scope>
    <source>
        <strain evidence="15">cv. GZQX0401</strain>
        <tissue evidence="14">Young leaves</tissue>
    </source>
</reference>
<keyword evidence="2 10" id="KW-0805">Transcription regulation</keyword>
<evidence type="ECO:0000256" key="11">
    <source>
        <dbReference type="SAM" id="Coils"/>
    </source>
</evidence>
<feature type="coiled-coil region" evidence="11">
    <location>
        <begin position="66"/>
        <end position="114"/>
    </location>
</feature>
<dbReference type="Proteomes" id="UP000027138">
    <property type="component" value="Unassembled WGS sequence"/>
</dbReference>
<keyword evidence="15" id="KW-1185">Reference proteome</keyword>
<dbReference type="EMBL" id="KK915137">
    <property type="protein sequence ID" value="KDP24075.1"/>
    <property type="molecule type" value="Genomic_DNA"/>
</dbReference>
<evidence type="ECO:0000256" key="5">
    <source>
        <dbReference type="ARBA" id="ARBA00023163"/>
    </source>
</evidence>
<name>A0A067JVR1_JATCU</name>
<dbReference type="SUPFAM" id="SSF46689">
    <property type="entry name" value="Homeodomain-like"/>
    <property type="match status" value="1"/>
</dbReference>
<comment type="function">
    <text evidence="10">Transcription factor.</text>
</comment>
<protein>
    <recommendedName>
        <fullName evidence="10">Homeobox-leucine zipper protein</fullName>
    </recommendedName>
    <alternativeName>
        <fullName evidence="10">HD-ZIP protein</fullName>
    </alternativeName>
    <alternativeName>
        <fullName evidence="10">Homeodomain transcription factor</fullName>
    </alternativeName>
</protein>
<dbReference type="GO" id="GO:0045893">
    <property type="term" value="P:positive regulation of DNA-templated transcription"/>
    <property type="evidence" value="ECO:0007669"/>
    <property type="project" value="TreeGrafter"/>
</dbReference>
<evidence type="ECO:0000313" key="14">
    <source>
        <dbReference type="EMBL" id="KDP24075.1"/>
    </source>
</evidence>
<evidence type="ECO:0000256" key="12">
    <source>
        <dbReference type="SAM" id="MobiDB-lite"/>
    </source>
</evidence>
<gene>
    <name evidence="14" type="ORF">JCGZ_25732</name>
</gene>
<dbReference type="KEGG" id="jcu:105646881"/>
<dbReference type="InterPro" id="IPR009057">
    <property type="entry name" value="Homeodomain-like_sf"/>
</dbReference>
<dbReference type="Gene3D" id="1.10.10.60">
    <property type="entry name" value="Homeodomain-like"/>
    <property type="match status" value="1"/>
</dbReference>
<dbReference type="InterPro" id="IPR017970">
    <property type="entry name" value="Homeobox_CS"/>
</dbReference>
<dbReference type="AlphaFoldDB" id="A0A067JVR1"/>
<dbReference type="GO" id="GO:0000981">
    <property type="term" value="F:DNA-binding transcription factor activity, RNA polymerase II-specific"/>
    <property type="evidence" value="ECO:0007669"/>
    <property type="project" value="UniProtKB-UniRule"/>
</dbReference>
<dbReference type="PANTHER" id="PTHR24326">
    <property type="entry name" value="HOMEOBOX-LEUCINE ZIPPER PROTEIN"/>
    <property type="match status" value="1"/>
</dbReference>
<dbReference type="PROSITE" id="PS00027">
    <property type="entry name" value="HOMEOBOX_1"/>
    <property type="match status" value="1"/>
</dbReference>
<keyword evidence="11" id="KW-0175">Coiled coil</keyword>
<evidence type="ECO:0000256" key="4">
    <source>
        <dbReference type="ARBA" id="ARBA00023155"/>
    </source>
</evidence>
<comment type="subcellular location">
    <subcellularLocation>
        <location evidence="1 8 9">Nucleus</location>
    </subcellularLocation>
</comment>
<proteinExistence type="inferred from homology"/>
<keyword evidence="6 8" id="KW-0539">Nucleus</keyword>
<feature type="DNA-binding region" description="Homeobox" evidence="8">
    <location>
        <begin position="16"/>
        <end position="75"/>
    </location>
</feature>
<dbReference type="SMART" id="SM00389">
    <property type="entry name" value="HOX"/>
    <property type="match status" value="1"/>
</dbReference>
<feature type="domain" description="Homeobox" evidence="13">
    <location>
        <begin position="14"/>
        <end position="74"/>
    </location>
</feature>
<feature type="region of interest" description="Disordered" evidence="12">
    <location>
        <begin position="1"/>
        <end position="22"/>
    </location>
</feature>
<comment type="similarity">
    <text evidence="7 10">Belongs to the HD-ZIP homeobox family. Class I subfamily.</text>
</comment>
<keyword evidence="3 8" id="KW-0238">DNA-binding</keyword>
<evidence type="ECO:0000259" key="13">
    <source>
        <dbReference type="PROSITE" id="PS50071"/>
    </source>
</evidence>
<evidence type="ECO:0000256" key="8">
    <source>
        <dbReference type="PROSITE-ProRule" id="PRU00108"/>
    </source>
</evidence>
<evidence type="ECO:0000313" key="15">
    <source>
        <dbReference type="Proteomes" id="UP000027138"/>
    </source>
</evidence>
<dbReference type="InterPro" id="IPR001356">
    <property type="entry name" value="HD"/>
</dbReference>
<evidence type="ECO:0000256" key="1">
    <source>
        <dbReference type="ARBA" id="ARBA00004123"/>
    </source>
</evidence>
<accession>A0A067JVR1</accession>
<dbReference type="PANTHER" id="PTHR24326:SF622">
    <property type="entry name" value="HOMEOBOX-LEUCINE ZIPPER PROTEIN"/>
    <property type="match status" value="1"/>
</dbReference>
<feature type="compositionally biased region" description="Polar residues" evidence="12">
    <location>
        <begin position="1"/>
        <end position="13"/>
    </location>
</feature>
<evidence type="ECO:0000256" key="6">
    <source>
        <dbReference type="ARBA" id="ARBA00023242"/>
    </source>
</evidence>
<dbReference type="PROSITE" id="PS50071">
    <property type="entry name" value="HOMEOBOX_2"/>
    <property type="match status" value="1"/>
</dbReference>
<dbReference type="CDD" id="cd00086">
    <property type="entry name" value="homeodomain"/>
    <property type="match status" value="1"/>
</dbReference>
<keyword evidence="5 10" id="KW-0804">Transcription</keyword>
<dbReference type="SMR" id="A0A067JVR1"/>
<evidence type="ECO:0000256" key="7">
    <source>
        <dbReference type="ARBA" id="ARBA00025748"/>
    </source>
</evidence>
<dbReference type="InterPro" id="IPR045224">
    <property type="entry name" value="HDZip_class_I_plant"/>
</dbReference>
<evidence type="ECO:0000256" key="9">
    <source>
        <dbReference type="RuleBase" id="RU000682"/>
    </source>
</evidence>
<evidence type="ECO:0000256" key="10">
    <source>
        <dbReference type="RuleBase" id="RU369038"/>
    </source>
</evidence>
<dbReference type="Pfam" id="PF00046">
    <property type="entry name" value="Homeodomain"/>
    <property type="match status" value="1"/>
</dbReference>